<comment type="caution">
    <text evidence="4">The sequence shown here is derived from an EMBL/GenBank/DDBJ whole genome shotgun (WGS) entry which is preliminary data.</text>
</comment>
<keyword evidence="1" id="KW-0378">Hydrolase</keyword>
<dbReference type="STRING" id="1073574.GOARA_050_00400"/>
<dbReference type="PANTHER" id="PTHR21340">
    <property type="entry name" value="DIADENOSINE 5,5-P1,P4-TETRAPHOSPHATE PYROPHOSPHOHYDROLASE MUTT"/>
    <property type="match status" value="1"/>
</dbReference>
<dbReference type="EMBL" id="BAEE01000050">
    <property type="protein sequence ID" value="GAB09978.1"/>
    <property type="molecule type" value="Genomic_DNA"/>
</dbReference>
<dbReference type="Proteomes" id="UP000035088">
    <property type="component" value="Unassembled WGS sequence"/>
</dbReference>
<accession>G7H2A3</accession>
<dbReference type="PROSITE" id="PS51462">
    <property type="entry name" value="NUDIX"/>
    <property type="match status" value="1"/>
</dbReference>
<dbReference type="GO" id="GO:0006754">
    <property type="term" value="P:ATP biosynthetic process"/>
    <property type="evidence" value="ECO:0007669"/>
    <property type="project" value="TreeGrafter"/>
</dbReference>
<dbReference type="InterPro" id="IPR000086">
    <property type="entry name" value="NUDIX_hydrolase_dom"/>
</dbReference>
<protein>
    <recommendedName>
        <fullName evidence="3">Nudix hydrolase domain-containing protein</fullName>
    </recommendedName>
</protein>
<dbReference type="AlphaFoldDB" id="G7H2A3"/>
<dbReference type="InterPro" id="IPR051325">
    <property type="entry name" value="Nudix_hydrolase_domain"/>
</dbReference>
<dbReference type="InterPro" id="IPR015797">
    <property type="entry name" value="NUDIX_hydrolase-like_dom_sf"/>
</dbReference>
<feature type="region of interest" description="Disordered" evidence="2">
    <location>
        <begin position="41"/>
        <end position="78"/>
    </location>
</feature>
<evidence type="ECO:0000256" key="1">
    <source>
        <dbReference type="ARBA" id="ARBA00022801"/>
    </source>
</evidence>
<proteinExistence type="predicted"/>
<dbReference type="GO" id="GO:0006167">
    <property type="term" value="P:AMP biosynthetic process"/>
    <property type="evidence" value="ECO:0007669"/>
    <property type="project" value="TreeGrafter"/>
</dbReference>
<dbReference type="GO" id="GO:0004081">
    <property type="term" value="F:bis(5'-nucleosyl)-tetraphosphatase (asymmetrical) activity"/>
    <property type="evidence" value="ECO:0007669"/>
    <property type="project" value="TreeGrafter"/>
</dbReference>
<dbReference type="Pfam" id="PF00293">
    <property type="entry name" value="NUDIX"/>
    <property type="match status" value="1"/>
</dbReference>
<evidence type="ECO:0000313" key="5">
    <source>
        <dbReference type="Proteomes" id="UP000035088"/>
    </source>
</evidence>
<evidence type="ECO:0000256" key="2">
    <source>
        <dbReference type="SAM" id="MobiDB-lite"/>
    </source>
</evidence>
<dbReference type="InterPro" id="IPR020084">
    <property type="entry name" value="NUDIX_hydrolase_CS"/>
</dbReference>
<gene>
    <name evidence="4" type="ORF">GOARA_050_00400</name>
</gene>
<dbReference type="SUPFAM" id="SSF55811">
    <property type="entry name" value="Nudix"/>
    <property type="match status" value="1"/>
</dbReference>
<name>G7H2A3_9ACTN</name>
<dbReference type="Gene3D" id="3.90.79.10">
    <property type="entry name" value="Nucleoside Triphosphate Pyrophosphohydrolase"/>
    <property type="match status" value="1"/>
</dbReference>
<dbReference type="PROSITE" id="PS00893">
    <property type="entry name" value="NUDIX_BOX"/>
    <property type="match status" value="1"/>
</dbReference>
<dbReference type="RefSeq" id="WP_007322053.1">
    <property type="nucleotide sequence ID" value="NZ_BAEE01000050.1"/>
</dbReference>
<dbReference type="CDD" id="cd04662">
    <property type="entry name" value="NUDIX_Hydrolase"/>
    <property type="match status" value="1"/>
</dbReference>
<dbReference type="OrthoDB" id="954553at2"/>
<reference evidence="4 5" key="1">
    <citation type="submission" date="2011-11" db="EMBL/GenBank/DDBJ databases">
        <title>Whole genome shotgun sequence of Gordonia araii NBRC 100433.</title>
        <authorList>
            <person name="Yoshida Y."/>
            <person name="Hosoyama A."/>
            <person name="Tsuchikane K."/>
            <person name="Katsumata H."/>
            <person name="Yamazaki S."/>
            <person name="Fujita N."/>
        </authorList>
    </citation>
    <scope>NUCLEOTIDE SEQUENCE [LARGE SCALE GENOMIC DNA]</scope>
    <source>
        <strain evidence="4 5">NBRC 100433</strain>
    </source>
</reference>
<keyword evidence="5" id="KW-1185">Reference proteome</keyword>
<dbReference type="PANTHER" id="PTHR21340:SF7">
    <property type="entry name" value="NUDIX HYDROLASE DOMAIN-CONTAINING PROTEIN"/>
    <property type="match status" value="1"/>
</dbReference>
<sequence length="157" mass="17084">MAVTSAALLIHRDRPPAGLEVFLVHPGGPFWARKDAGAWSLPKGEFGPDEDPLDAARREFAEETGQEPPDGPSVDLGEVRQRGGKVVRAFAIRGDVDAAAIVSNTFQMQWPPKSGTLREFPEVDRGEWFGVDEAVRRINPAQAEFLPRLADALSAGR</sequence>
<evidence type="ECO:0000259" key="3">
    <source>
        <dbReference type="PROSITE" id="PS51462"/>
    </source>
</evidence>
<organism evidence="4 5">
    <name type="scientific">Gordonia araii NBRC 100433</name>
    <dbReference type="NCBI Taxonomy" id="1073574"/>
    <lineage>
        <taxon>Bacteria</taxon>
        <taxon>Bacillati</taxon>
        <taxon>Actinomycetota</taxon>
        <taxon>Actinomycetes</taxon>
        <taxon>Mycobacteriales</taxon>
        <taxon>Gordoniaceae</taxon>
        <taxon>Gordonia</taxon>
    </lineage>
</organism>
<feature type="domain" description="Nudix hydrolase" evidence="3">
    <location>
        <begin position="1"/>
        <end position="151"/>
    </location>
</feature>
<evidence type="ECO:0000313" key="4">
    <source>
        <dbReference type="EMBL" id="GAB09978.1"/>
    </source>
</evidence>